<accession>A0A6I6EFW6</accession>
<keyword evidence="3" id="KW-0813">Transport</keyword>
<dbReference type="OrthoDB" id="6077935at2"/>
<dbReference type="Pfam" id="PF03544">
    <property type="entry name" value="TonB_C"/>
    <property type="match status" value="1"/>
</dbReference>
<dbReference type="InterPro" id="IPR006260">
    <property type="entry name" value="TonB/TolA_C"/>
</dbReference>
<dbReference type="GO" id="GO:0015031">
    <property type="term" value="P:protein transport"/>
    <property type="evidence" value="ECO:0007669"/>
    <property type="project" value="UniProtKB-KW"/>
</dbReference>
<dbReference type="InterPro" id="IPR037682">
    <property type="entry name" value="TonB_C"/>
</dbReference>
<dbReference type="GO" id="GO:0055085">
    <property type="term" value="P:transmembrane transport"/>
    <property type="evidence" value="ECO:0007669"/>
    <property type="project" value="InterPro"/>
</dbReference>
<dbReference type="RefSeq" id="WP_153974436.1">
    <property type="nucleotide sequence ID" value="NZ_CP039268.1"/>
</dbReference>
<feature type="domain" description="TonB C-terminal" evidence="11">
    <location>
        <begin position="201"/>
        <end position="292"/>
    </location>
</feature>
<dbReference type="GO" id="GO:0005886">
    <property type="term" value="C:plasma membrane"/>
    <property type="evidence" value="ECO:0007669"/>
    <property type="project" value="UniProtKB-SubCell"/>
</dbReference>
<evidence type="ECO:0000256" key="2">
    <source>
        <dbReference type="ARBA" id="ARBA00006555"/>
    </source>
</evidence>
<keyword evidence="4" id="KW-1003">Cell membrane</keyword>
<dbReference type="NCBIfam" id="TIGR01352">
    <property type="entry name" value="tonB_Cterm"/>
    <property type="match status" value="1"/>
</dbReference>
<dbReference type="Proteomes" id="UP000426424">
    <property type="component" value="Chromosome"/>
</dbReference>
<feature type="compositionally biased region" description="Basic and acidic residues" evidence="10">
    <location>
        <begin position="52"/>
        <end position="70"/>
    </location>
</feature>
<keyword evidence="9" id="KW-0472">Membrane</keyword>
<feature type="compositionally biased region" description="Gly residues" evidence="10">
    <location>
        <begin position="177"/>
        <end position="190"/>
    </location>
</feature>
<evidence type="ECO:0000256" key="4">
    <source>
        <dbReference type="ARBA" id="ARBA00022475"/>
    </source>
</evidence>
<gene>
    <name evidence="12" type="ORF">E6P07_04075</name>
</gene>
<comment type="similarity">
    <text evidence="2">Belongs to the TonB family.</text>
</comment>
<evidence type="ECO:0000313" key="12">
    <source>
        <dbReference type="EMBL" id="QGU32237.1"/>
    </source>
</evidence>
<evidence type="ECO:0000256" key="6">
    <source>
        <dbReference type="ARBA" id="ARBA00022692"/>
    </source>
</evidence>
<dbReference type="PROSITE" id="PS52015">
    <property type="entry name" value="TONB_CTD"/>
    <property type="match status" value="1"/>
</dbReference>
<evidence type="ECO:0000256" key="5">
    <source>
        <dbReference type="ARBA" id="ARBA00022519"/>
    </source>
</evidence>
<feature type="region of interest" description="Disordered" evidence="10">
    <location>
        <begin position="48"/>
        <end position="190"/>
    </location>
</feature>
<evidence type="ECO:0000256" key="8">
    <source>
        <dbReference type="ARBA" id="ARBA00022989"/>
    </source>
</evidence>
<sequence>MMEIRVHHWLIALMVAGAAHVALLLAWPTPSCPKSQVGPVYSLRLAASKPSKGADLDEPSKGHDKQEPRAPDQPTLTPPPSKPMPKAAIQTPLSAPTTPKTQTPESRVAKSGEGTKTRTREGPKRLVETRQGRPRPVTTKTPAPTRPMAGVEASPEIPSTQAQRTQGGTEERFNRAGHGGSGQGADDGGVGTGVDPADIHSYYATLVAWLKRHRRYPESARRRQEQGTVQVTFSIDRQGRLLSHRIESSSGHPVLDQEARSLLQRASPMPPIPANLAQNTLTVTIPISFSLH</sequence>
<feature type="compositionally biased region" description="Basic and acidic residues" evidence="10">
    <location>
        <begin position="107"/>
        <end position="131"/>
    </location>
</feature>
<evidence type="ECO:0000313" key="13">
    <source>
        <dbReference type="Proteomes" id="UP000426424"/>
    </source>
</evidence>
<organism evidence="12 13">
    <name type="scientific">Thermochromatium tepidum ATCC 43061</name>
    <dbReference type="NCBI Taxonomy" id="316276"/>
    <lineage>
        <taxon>Bacteria</taxon>
        <taxon>Pseudomonadati</taxon>
        <taxon>Pseudomonadota</taxon>
        <taxon>Gammaproteobacteria</taxon>
        <taxon>Chromatiales</taxon>
        <taxon>Chromatiaceae</taxon>
        <taxon>Thermochromatium</taxon>
    </lineage>
</organism>
<dbReference type="KEGG" id="ttp:E6P07_04075"/>
<comment type="subcellular location">
    <subcellularLocation>
        <location evidence="1">Cell inner membrane</location>
        <topology evidence="1">Single-pass membrane protein</topology>
        <orientation evidence="1">Periplasmic side</orientation>
    </subcellularLocation>
</comment>
<evidence type="ECO:0000256" key="7">
    <source>
        <dbReference type="ARBA" id="ARBA00022927"/>
    </source>
</evidence>
<evidence type="ECO:0000256" key="10">
    <source>
        <dbReference type="SAM" id="MobiDB-lite"/>
    </source>
</evidence>
<dbReference type="PANTHER" id="PTHR33446">
    <property type="entry name" value="PROTEIN TONB-RELATED"/>
    <property type="match status" value="1"/>
</dbReference>
<evidence type="ECO:0000259" key="11">
    <source>
        <dbReference type="PROSITE" id="PS52015"/>
    </source>
</evidence>
<dbReference type="EMBL" id="CP039268">
    <property type="protein sequence ID" value="QGU32237.1"/>
    <property type="molecule type" value="Genomic_DNA"/>
</dbReference>
<keyword evidence="5" id="KW-0997">Cell inner membrane</keyword>
<reference evidence="12 13" key="1">
    <citation type="submission" date="2019-12" db="EMBL/GenBank/DDBJ databases">
        <title>The complete genome of the thermophilic, anoxygenic phototrophic gammaproteobacterium Thermochromatium tepidum.</title>
        <authorList>
            <person name="Sattley W.M."/>
            <person name="Swingley W.D."/>
            <person name="Burchell B.M."/>
            <person name="Gurbani S.A."/>
            <person name="Kujawa C.M."/>
            <person name="Nuccio D.A."/>
            <person name="Schladweiler J."/>
            <person name="Shaffer K.N."/>
            <person name="Stokes L.M."/>
            <person name="Touchman J.W."/>
            <person name="Blankenship R.E."/>
            <person name="Madigan M.T."/>
        </authorList>
    </citation>
    <scope>NUCLEOTIDE SEQUENCE [LARGE SCALE GENOMIC DNA]</scope>
    <source>
        <strain evidence="12 13">ATCC 43061</strain>
    </source>
</reference>
<keyword evidence="8" id="KW-1133">Transmembrane helix</keyword>
<name>A0A6I6EFW6_THETI</name>
<protein>
    <submittedName>
        <fullName evidence="12">TonB family protein</fullName>
    </submittedName>
</protein>
<evidence type="ECO:0000256" key="1">
    <source>
        <dbReference type="ARBA" id="ARBA00004383"/>
    </source>
</evidence>
<dbReference type="Gene3D" id="3.30.1150.10">
    <property type="match status" value="1"/>
</dbReference>
<keyword evidence="6" id="KW-0812">Transmembrane</keyword>
<dbReference type="SUPFAM" id="SSF74653">
    <property type="entry name" value="TolA/TonB C-terminal domain"/>
    <property type="match status" value="1"/>
</dbReference>
<feature type="compositionally biased region" description="Polar residues" evidence="10">
    <location>
        <begin position="157"/>
        <end position="168"/>
    </location>
</feature>
<feature type="compositionally biased region" description="Polar residues" evidence="10">
    <location>
        <begin position="91"/>
        <end position="105"/>
    </location>
</feature>
<keyword evidence="7" id="KW-0653">Protein transport</keyword>
<proteinExistence type="inferred from homology"/>
<evidence type="ECO:0000256" key="9">
    <source>
        <dbReference type="ARBA" id="ARBA00023136"/>
    </source>
</evidence>
<evidence type="ECO:0000256" key="3">
    <source>
        <dbReference type="ARBA" id="ARBA00022448"/>
    </source>
</evidence>
<keyword evidence="13" id="KW-1185">Reference proteome</keyword>
<dbReference type="InterPro" id="IPR051045">
    <property type="entry name" value="TonB-dependent_transducer"/>
</dbReference>
<dbReference type="AlphaFoldDB" id="A0A6I6EFW6"/>